<organism evidence="4 5">
    <name type="scientific">Candidatus Aphodenecus pullistercoris</name>
    <dbReference type="NCBI Taxonomy" id="2840669"/>
    <lineage>
        <taxon>Bacteria</taxon>
        <taxon>Pseudomonadati</taxon>
        <taxon>Spirochaetota</taxon>
        <taxon>Spirochaetia</taxon>
        <taxon>Spirochaetales</taxon>
        <taxon>Candidatus Aphodenecus</taxon>
    </lineage>
</organism>
<accession>A0A9D9E757</accession>
<feature type="chain" id="PRO_5039700123" evidence="2">
    <location>
        <begin position="22"/>
        <end position="249"/>
    </location>
</feature>
<proteinExistence type="predicted"/>
<dbReference type="SMART" id="SM00062">
    <property type="entry name" value="PBPb"/>
    <property type="match status" value="1"/>
</dbReference>
<dbReference type="PANTHER" id="PTHR35936">
    <property type="entry name" value="MEMBRANE-BOUND LYTIC MUREIN TRANSGLYCOSYLASE F"/>
    <property type="match status" value="1"/>
</dbReference>
<dbReference type="InterPro" id="IPR001638">
    <property type="entry name" value="Solute-binding_3/MltF_N"/>
</dbReference>
<dbReference type="AlphaFoldDB" id="A0A9D9E757"/>
<gene>
    <name evidence="4" type="ORF">IAC42_02725</name>
</gene>
<evidence type="ECO:0000256" key="2">
    <source>
        <dbReference type="SAM" id="SignalP"/>
    </source>
</evidence>
<dbReference type="Pfam" id="PF00497">
    <property type="entry name" value="SBP_bac_3"/>
    <property type="match status" value="1"/>
</dbReference>
<name>A0A9D9E757_9SPIR</name>
<dbReference type="Proteomes" id="UP000823633">
    <property type="component" value="Unassembled WGS sequence"/>
</dbReference>
<protein>
    <submittedName>
        <fullName evidence="4">Basic amino acid ABC transporter substrate-binding protein</fullName>
    </submittedName>
</protein>
<evidence type="ECO:0000313" key="5">
    <source>
        <dbReference type="Proteomes" id="UP000823633"/>
    </source>
</evidence>
<dbReference type="EMBL" id="JADIMU010000017">
    <property type="protein sequence ID" value="MBO8442662.1"/>
    <property type="molecule type" value="Genomic_DNA"/>
</dbReference>
<dbReference type="PANTHER" id="PTHR35936:SF19">
    <property type="entry name" value="AMINO-ACID-BINDING PROTEIN YXEM-RELATED"/>
    <property type="match status" value="1"/>
</dbReference>
<dbReference type="Gene3D" id="3.40.190.10">
    <property type="entry name" value="Periplasmic binding protein-like II"/>
    <property type="match status" value="2"/>
</dbReference>
<keyword evidence="1 2" id="KW-0732">Signal</keyword>
<evidence type="ECO:0000259" key="3">
    <source>
        <dbReference type="SMART" id="SM00062"/>
    </source>
</evidence>
<evidence type="ECO:0000313" key="4">
    <source>
        <dbReference type="EMBL" id="MBO8442662.1"/>
    </source>
</evidence>
<dbReference type="CDD" id="cd13624">
    <property type="entry name" value="PBP2_Arg_Lys_His"/>
    <property type="match status" value="1"/>
</dbReference>
<feature type="domain" description="Solute-binding protein family 3/N-terminal" evidence="3">
    <location>
        <begin position="27"/>
        <end position="249"/>
    </location>
</feature>
<reference evidence="4" key="1">
    <citation type="submission" date="2020-10" db="EMBL/GenBank/DDBJ databases">
        <authorList>
            <person name="Gilroy R."/>
        </authorList>
    </citation>
    <scope>NUCLEOTIDE SEQUENCE</scope>
    <source>
        <strain evidence="4">11167</strain>
    </source>
</reference>
<reference evidence="4" key="2">
    <citation type="journal article" date="2021" name="PeerJ">
        <title>Extensive microbial diversity within the chicken gut microbiome revealed by metagenomics and culture.</title>
        <authorList>
            <person name="Gilroy R."/>
            <person name="Ravi A."/>
            <person name="Getino M."/>
            <person name="Pursley I."/>
            <person name="Horton D.L."/>
            <person name="Alikhan N.F."/>
            <person name="Baker D."/>
            <person name="Gharbi K."/>
            <person name="Hall N."/>
            <person name="Watson M."/>
            <person name="Adriaenssens E.M."/>
            <person name="Foster-Nyarko E."/>
            <person name="Jarju S."/>
            <person name="Secka A."/>
            <person name="Antonio M."/>
            <person name="Oren A."/>
            <person name="Chaudhuri R.R."/>
            <person name="La Ragione R."/>
            <person name="Hildebrand F."/>
            <person name="Pallen M.J."/>
        </authorList>
    </citation>
    <scope>NUCLEOTIDE SEQUENCE</scope>
    <source>
        <strain evidence="4">11167</strain>
    </source>
</reference>
<comment type="caution">
    <text evidence="4">The sequence shown here is derived from an EMBL/GenBank/DDBJ whole genome shotgun (WGS) entry which is preliminary data.</text>
</comment>
<feature type="signal peptide" evidence="2">
    <location>
        <begin position="1"/>
        <end position="21"/>
    </location>
</feature>
<sequence>MKKTLLCLICLVLTSALFANGAGEDEGYTFATNANWPPLEYVDENGDIVGFEIDLINAMSEVSGVPMDYVNTSWDTIFAGLANGQYDAIASGVTVTEERKLTIDFSTTIYQVTQSILTKKENSDLSTVESLFGKTVGVQMGTTGHFAMEEYPEITIMAYEDIALAIQDMINGNCDAVVCDSVIASDYVLANENYKDMLTVTGTASETVEDIAIAVEKGNTELLDIINSSIETLRESGQLDELYAKWNLI</sequence>
<evidence type="ECO:0000256" key="1">
    <source>
        <dbReference type="ARBA" id="ARBA00022729"/>
    </source>
</evidence>
<dbReference type="SUPFAM" id="SSF53850">
    <property type="entry name" value="Periplasmic binding protein-like II"/>
    <property type="match status" value="1"/>
</dbReference>